<evidence type="ECO:0000313" key="2">
    <source>
        <dbReference type="EMBL" id="KRO26896.1"/>
    </source>
</evidence>
<feature type="transmembrane region" description="Helical" evidence="1">
    <location>
        <begin position="101"/>
        <end position="132"/>
    </location>
</feature>
<feature type="transmembrane region" description="Helical" evidence="1">
    <location>
        <begin position="12"/>
        <end position="38"/>
    </location>
</feature>
<name>A0A0R2NR62_9LACO</name>
<dbReference type="EMBL" id="AYGX02000100">
    <property type="protein sequence ID" value="KRO26896.1"/>
    <property type="molecule type" value="Genomic_DNA"/>
</dbReference>
<feature type="transmembrane region" description="Helical" evidence="1">
    <location>
        <begin position="305"/>
        <end position="330"/>
    </location>
</feature>
<dbReference type="Proteomes" id="UP000050920">
    <property type="component" value="Unassembled WGS sequence"/>
</dbReference>
<feature type="transmembrane region" description="Helical" evidence="1">
    <location>
        <begin position="58"/>
        <end position="81"/>
    </location>
</feature>
<dbReference type="RefSeq" id="WP_024623761.1">
    <property type="nucleotide sequence ID" value="NZ_AYGX02000100.1"/>
</dbReference>
<accession>A0A0R2NR62</accession>
<dbReference type="AlphaFoldDB" id="A0A0R2NR62"/>
<protein>
    <submittedName>
        <fullName evidence="2">Uncharacterized protein</fullName>
    </submittedName>
</protein>
<comment type="caution">
    <text evidence="2">The sequence shown here is derived from an EMBL/GenBank/DDBJ whole genome shotgun (WGS) entry which is preliminary data.</text>
</comment>
<feature type="transmembrane region" description="Helical" evidence="1">
    <location>
        <begin position="193"/>
        <end position="214"/>
    </location>
</feature>
<sequence>MLKLGWLQFKHAWSWWALTSGSLLVAGWMVGTCLTGLLALRAALPTLVAAGHDPRPLFLIPLVLGGVTLFLVLTGIIRAVLNELQAEYRLWAIQGANPRQIASLVAVQLGLTGFFSSLLGWLLAISTISYAYTQLQGWIGTVWLPSVPLLPTLSGALLTVGGVTLLSVIAGFAHTWRILYQAKAAKISRWLRLVFGGGVCVVAIWGLGQTIVQIRQTTGNGLLMAMAWWLLLVIGIGPLGSNGILTAIRLSDHPLMLKLAACQLRQRSEQLSSVVRPLLVLQTLLTGILLALYGFDSGTVDGQNVIVTLLMYIGAPALVVIVNCGGLTTLESHHQMVNLQQLKIAGLTPVELWRERLAESGAYGLVFLIQALVIDGFLYTLVDLSGQARLRFARAITIGVPLIIAGGIWLLVSLINLAWLCHWQRQKSPKVVSQL</sequence>
<feature type="transmembrane region" description="Helical" evidence="1">
    <location>
        <begin position="226"/>
        <end position="248"/>
    </location>
</feature>
<proteinExistence type="predicted"/>
<keyword evidence="1" id="KW-0812">Transmembrane</keyword>
<feature type="transmembrane region" description="Helical" evidence="1">
    <location>
        <begin position="152"/>
        <end position="173"/>
    </location>
</feature>
<feature type="transmembrane region" description="Helical" evidence="1">
    <location>
        <begin position="362"/>
        <end position="382"/>
    </location>
</feature>
<keyword evidence="1" id="KW-0472">Membrane</keyword>
<reference evidence="2 3" key="1">
    <citation type="journal article" date="2015" name="Genome Announc.">
        <title>Expanding the biotechnology potential of lactobacilli through comparative genomics of 213 strains and associated genera.</title>
        <authorList>
            <person name="Sun Z."/>
            <person name="Harris H.M."/>
            <person name="McCann A."/>
            <person name="Guo C."/>
            <person name="Argimon S."/>
            <person name="Zhang W."/>
            <person name="Yang X."/>
            <person name="Jeffery I.B."/>
            <person name="Cooney J.C."/>
            <person name="Kagawa T.F."/>
            <person name="Liu W."/>
            <person name="Song Y."/>
            <person name="Salvetti E."/>
            <person name="Wrobel A."/>
            <person name="Rasinkangas P."/>
            <person name="Parkhill J."/>
            <person name="Rea M.C."/>
            <person name="O'Sullivan O."/>
            <person name="Ritari J."/>
            <person name="Douillard F.P."/>
            <person name="Paul Ross R."/>
            <person name="Yang R."/>
            <person name="Briner A.E."/>
            <person name="Felis G.E."/>
            <person name="de Vos W.M."/>
            <person name="Barrangou R."/>
            <person name="Klaenhammer T.R."/>
            <person name="Caufield P.W."/>
            <person name="Cui Y."/>
            <person name="Zhang H."/>
            <person name="O'Toole P.W."/>
        </authorList>
    </citation>
    <scope>NUCLEOTIDE SEQUENCE [LARGE SCALE GENOMIC DNA]</scope>
    <source>
        <strain evidence="2 3">DSM 21115</strain>
    </source>
</reference>
<keyword evidence="3" id="KW-1185">Reference proteome</keyword>
<organism evidence="2 3">
    <name type="scientific">Lactiplantibacillus fabifermentans DSM 21115</name>
    <dbReference type="NCBI Taxonomy" id="1413187"/>
    <lineage>
        <taxon>Bacteria</taxon>
        <taxon>Bacillati</taxon>
        <taxon>Bacillota</taxon>
        <taxon>Bacilli</taxon>
        <taxon>Lactobacillales</taxon>
        <taxon>Lactobacillaceae</taxon>
        <taxon>Lactiplantibacillus</taxon>
    </lineage>
</organism>
<keyword evidence="1" id="KW-1133">Transmembrane helix</keyword>
<evidence type="ECO:0000313" key="3">
    <source>
        <dbReference type="Proteomes" id="UP000050920"/>
    </source>
</evidence>
<gene>
    <name evidence="2" type="ORF">DY78_GL000460</name>
</gene>
<feature type="transmembrane region" description="Helical" evidence="1">
    <location>
        <begin position="394"/>
        <end position="420"/>
    </location>
</feature>
<evidence type="ECO:0000256" key="1">
    <source>
        <dbReference type="SAM" id="Phobius"/>
    </source>
</evidence>
<feature type="transmembrane region" description="Helical" evidence="1">
    <location>
        <begin position="274"/>
        <end position="293"/>
    </location>
</feature>